<keyword evidence="2" id="KW-1015">Disulfide bond</keyword>
<dbReference type="CDD" id="cd15796">
    <property type="entry name" value="CIF_like"/>
    <property type="match status" value="1"/>
</dbReference>
<comment type="similarity">
    <text evidence="3">Belongs to the PMEI family.</text>
</comment>
<dbReference type="SUPFAM" id="SSF101148">
    <property type="entry name" value="Plant invertase/pectin methylesterase inhibitor"/>
    <property type="match status" value="1"/>
</dbReference>
<dbReference type="InterPro" id="IPR006501">
    <property type="entry name" value="Pectinesterase_inhib_dom"/>
</dbReference>
<dbReference type="InterPro" id="IPR035513">
    <property type="entry name" value="Invertase/methylesterase_inhib"/>
</dbReference>
<dbReference type="AlphaFoldDB" id="A0A498HPK7"/>
<evidence type="ECO:0000259" key="4">
    <source>
        <dbReference type="SMART" id="SM00856"/>
    </source>
</evidence>
<dbReference type="PANTHER" id="PTHR36710:SF13">
    <property type="entry name" value="PUTATIVE-RELATED"/>
    <property type="match status" value="1"/>
</dbReference>
<name>A0A498HPK7_MALDO</name>
<accession>A0A498HPK7</accession>
<dbReference type="NCBIfam" id="TIGR01614">
    <property type="entry name" value="PME_inhib"/>
    <property type="match status" value="1"/>
</dbReference>
<feature type="domain" description="Pectinesterase inhibitor" evidence="4">
    <location>
        <begin position="11"/>
        <end position="142"/>
    </location>
</feature>
<keyword evidence="1" id="KW-0732">Signal</keyword>
<reference evidence="5 6" key="1">
    <citation type="submission" date="2018-10" db="EMBL/GenBank/DDBJ databases">
        <title>A high-quality apple genome assembly.</title>
        <authorList>
            <person name="Hu J."/>
        </authorList>
    </citation>
    <scope>NUCLEOTIDE SEQUENCE [LARGE SCALE GENOMIC DNA]</scope>
    <source>
        <strain evidence="6">cv. HFTH1</strain>
        <tissue evidence="5">Young leaf</tissue>
    </source>
</reference>
<dbReference type="Pfam" id="PF04043">
    <property type="entry name" value="PMEI"/>
    <property type="match status" value="1"/>
</dbReference>
<organism evidence="5 6">
    <name type="scientific">Malus domestica</name>
    <name type="common">Apple</name>
    <name type="synonym">Pyrus malus</name>
    <dbReference type="NCBI Taxonomy" id="3750"/>
    <lineage>
        <taxon>Eukaryota</taxon>
        <taxon>Viridiplantae</taxon>
        <taxon>Streptophyta</taxon>
        <taxon>Embryophyta</taxon>
        <taxon>Tracheophyta</taxon>
        <taxon>Spermatophyta</taxon>
        <taxon>Magnoliopsida</taxon>
        <taxon>eudicotyledons</taxon>
        <taxon>Gunneridae</taxon>
        <taxon>Pentapetalae</taxon>
        <taxon>rosids</taxon>
        <taxon>fabids</taxon>
        <taxon>Rosales</taxon>
        <taxon>Rosaceae</taxon>
        <taxon>Amygdaloideae</taxon>
        <taxon>Maleae</taxon>
        <taxon>Malus</taxon>
    </lineage>
</organism>
<gene>
    <name evidence="5" type="ORF">DVH24_025343</name>
</gene>
<dbReference type="InterPro" id="IPR034087">
    <property type="entry name" value="C/VIF1"/>
</dbReference>
<evidence type="ECO:0000313" key="5">
    <source>
        <dbReference type="EMBL" id="RXH71842.1"/>
    </source>
</evidence>
<comment type="caution">
    <text evidence="5">The sequence shown here is derived from an EMBL/GenBank/DDBJ whole genome shotgun (WGS) entry which is preliminary data.</text>
</comment>
<evidence type="ECO:0000313" key="6">
    <source>
        <dbReference type="Proteomes" id="UP000290289"/>
    </source>
</evidence>
<dbReference type="SMART" id="SM00856">
    <property type="entry name" value="PMEI"/>
    <property type="match status" value="1"/>
</dbReference>
<evidence type="ECO:0000256" key="1">
    <source>
        <dbReference type="ARBA" id="ARBA00022729"/>
    </source>
</evidence>
<evidence type="ECO:0000256" key="2">
    <source>
        <dbReference type="ARBA" id="ARBA00023157"/>
    </source>
</evidence>
<evidence type="ECO:0000256" key="3">
    <source>
        <dbReference type="ARBA" id="ARBA00038471"/>
    </source>
</evidence>
<proteinExistence type="inferred from homology"/>
<sequence length="158" mass="17187">MLLHCRVFFPMDENLITQTCQKTKDPAACEGLLRSDSRSLEAKDATALVFIVTDISQTKANQGQKKIEELLRAPGAPTDKLNSCNENYQNVIEDIQQASSVLTNGDYLAAQDRILDTVHEADLCDEQFAGSDNPLSGYTKAIHDTGTVGSEIAGQLTP</sequence>
<dbReference type="PANTHER" id="PTHR36710">
    <property type="entry name" value="PECTINESTERASE INHIBITOR-LIKE"/>
    <property type="match status" value="1"/>
</dbReference>
<keyword evidence="6" id="KW-1185">Reference proteome</keyword>
<dbReference type="InterPro" id="IPR052421">
    <property type="entry name" value="PCW_Enzyme_Inhibitor"/>
</dbReference>
<dbReference type="Proteomes" id="UP000290289">
    <property type="component" value="Chromosome 16"/>
</dbReference>
<dbReference type="GO" id="GO:0004857">
    <property type="term" value="F:enzyme inhibitor activity"/>
    <property type="evidence" value="ECO:0007669"/>
    <property type="project" value="InterPro"/>
</dbReference>
<protein>
    <recommendedName>
        <fullName evidence="4">Pectinesterase inhibitor domain-containing protein</fullName>
    </recommendedName>
</protein>
<dbReference type="Gene3D" id="1.20.140.40">
    <property type="entry name" value="Invertase/pectin methylesterase inhibitor family protein"/>
    <property type="match status" value="1"/>
</dbReference>
<dbReference type="EMBL" id="RDQH01000342">
    <property type="protein sequence ID" value="RXH71842.1"/>
    <property type="molecule type" value="Genomic_DNA"/>
</dbReference>